<name>A0A1D3L5C4_9EURY</name>
<dbReference type="Proteomes" id="UP000094707">
    <property type="component" value="Chromosome I"/>
</dbReference>
<comment type="function">
    <text evidence="2">Non-catalytic component of the exosome, which is a complex involved in RNA degradation. Increases the RNA binding and the efficiency of RNA degradation. Helpful for the interaction of the exosome with A-poor RNAs.</text>
</comment>
<comment type="subunit">
    <text evidence="2">Component of the archaeal exosome complex. Forms a trimer of Rrp4 and/or Csl4 subunits. The trimer associates with an hexameric ring-like arrangement composed of 3 Rrp41-Rrp42 heterodimers. Interacts with DnaG.</text>
</comment>
<reference evidence="4 5" key="1">
    <citation type="submission" date="2016-08" db="EMBL/GenBank/DDBJ databases">
        <authorList>
            <person name="Seilhamer J.J."/>
        </authorList>
    </citation>
    <scope>NUCLEOTIDE SEQUENCE [LARGE SCALE GENOMIC DNA]</scope>
    <source>
        <strain evidence="4">Buetzberg</strain>
    </source>
</reference>
<dbReference type="PANTHER" id="PTHR12686:SF8">
    <property type="entry name" value="EXOSOME COMPLEX COMPONENT CSL4"/>
    <property type="match status" value="1"/>
</dbReference>
<dbReference type="AlphaFoldDB" id="A0A1D3L5C4"/>
<keyword evidence="2" id="KW-0479">Metal-binding</keyword>
<evidence type="ECO:0000256" key="1">
    <source>
        <dbReference type="ARBA" id="ARBA00022835"/>
    </source>
</evidence>
<dbReference type="PANTHER" id="PTHR12686">
    <property type="entry name" value="3'-5' EXORIBONUCLEASE CSL4-RELATED"/>
    <property type="match status" value="1"/>
</dbReference>
<dbReference type="GO" id="GO:0006396">
    <property type="term" value="P:RNA processing"/>
    <property type="evidence" value="ECO:0007669"/>
    <property type="project" value="InterPro"/>
</dbReference>
<dbReference type="Gene3D" id="2.40.50.140">
    <property type="entry name" value="Nucleic acid-binding proteins"/>
    <property type="match status" value="1"/>
</dbReference>
<dbReference type="OrthoDB" id="6768at2157"/>
<feature type="binding site" evidence="2">
    <location>
        <position position="158"/>
    </location>
    <ligand>
        <name>Zn(2+)</name>
        <dbReference type="ChEBI" id="CHEBI:29105"/>
    </ligand>
</feature>
<dbReference type="InterPro" id="IPR012340">
    <property type="entry name" value="NA-bd_OB-fold"/>
</dbReference>
<dbReference type="Gene3D" id="2.20.70.10">
    <property type="match status" value="1"/>
</dbReference>
<dbReference type="GeneID" id="30413042"/>
<dbReference type="SUPFAM" id="SSF50249">
    <property type="entry name" value="Nucleic acid-binding proteins"/>
    <property type="match status" value="1"/>
</dbReference>
<dbReference type="InterPro" id="IPR003029">
    <property type="entry name" value="S1_domain"/>
</dbReference>
<dbReference type="Gene3D" id="2.40.50.100">
    <property type="match status" value="1"/>
</dbReference>
<accession>A0A1D3L5C4</accession>
<dbReference type="GO" id="GO:0000178">
    <property type="term" value="C:exosome (RNase complex)"/>
    <property type="evidence" value="ECO:0007669"/>
    <property type="project" value="UniProtKB-KW"/>
</dbReference>
<feature type="binding site" evidence="2">
    <location>
        <position position="172"/>
    </location>
    <ligand>
        <name>Zn(2+)</name>
        <dbReference type="ChEBI" id="CHEBI:29105"/>
    </ligand>
</feature>
<proteinExistence type="inferred from homology"/>
<comment type="similarity">
    <text evidence="2">Belongs to the CSL4 family.</text>
</comment>
<feature type="domain" description="S1 motif" evidence="3">
    <location>
        <begin position="66"/>
        <end position="144"/>
    </location>
</feature>
<comment type="subcellular location">
    <subcellularLocation>
        <location evidence="2">Cytoplasm</location>
    </subcellularLocation>
</comment>
<feature type="binding site" evidence="2">
    <location>
        <position position="155"/>
    </location>
    <ligand>
        <name>Zn(2+)</name>
        <dbReference type="ChEBI" id="CHEBI:29105"/>
    </ligand>
</feature>
<evidence type="ECO:0000259" key="3">
    <source>
        <dbReference type="PROSITE" id="PS50126"/>
    </source>
</evidence>
<evidence type="ECO:0000313" key="4">
    <source>
        <dbReference type="EMBL" id="SCG86746.1"/>
    </source>
</evidence>
<dbReference type="KEGG" id="mcub:MCBB_2207"/>
<protein>
    <recommendedName>
        <fullName evidence="2">Exosome complex component Csl4</fullName>
    </recommendedName>
</protein>
<dbReference type="STRING" id="118062.MCBB_2207"/>
<keyword evidence="2" id="KW-0862">Zinc</keyword>
<feature type="binding site" evidence="2">
    <location>
        <position position="175"/>
    </location>
    <ligand>
        <name>Zn(2+)</name>
        <dbReference type="ChEBI" id="CHEBI:29105"/>
    </ligand>
</feature>
<evidence type="ECO:0000256" key="2">
    <source>
        <dbReference type="HAMAP-Rule" id="MF_00975"/>
    </source>
</evidence>
<dbReference type="NCBIfam" id="NF034126">
    <property type="entry name" value="PRK09521.1"/>
    <property type="match status" value="1"/>
</dbReference>
<dbReference type="Pfam" id="PF14382">
    <property type="entry name" value="ECR1_N"/>
    <property type="match status" value="1"/>
</dbReference>
<dbReference type="GO" id="GO:0006401">
    <property type="term" value="P:RNA catabolic process"/>
    <property type="evidence" value="ECO:0007669"/>
    <property type="project" value="UniProtKB-UniRule"/>
</dbReference>
<dbReference type="PATRIC" id="fig|129848.4.peg.2253"/>
<evidence type="ECO:0000313" key="5">
    <source>
        <dbReference type="Proteomes" id="UP000094707"/>
    </source>
</evidence>
<dbReference type="RefSeq" id="WP_071907780.1">
    <property type="nucleotide sequence ID" value="NZ_LT607756.1"/>
</dbReference>
<dbReference type="GO" id="GO:0008270">
    <property type="term" value="F:zinc ion binding"/>
    <property type="evidence" value="ECO:0007669"/>
    <property type="project" value="UniProtKB-UniRule"/>
</dbReference>
<gene>
    <name evidence="2 4" type="primary">csl4</name>
    <name evidence="4" type="ORF">MCBB_2207</name>
</gene>
<dbReference type="InterPro" id="IPR039771">
    <property type="entry name" value="Csl4"/>
</dbReference>
<dbReference type="GO" id="GO:0003676">
    <property type="term" value="F:nucleic acid binding"/>
    <property type="evidence" value="ECO:0007669"/>
    <property type="project" value="InterPro"/>
</dbReference>
<sequence>MKTKSGDFVLPGDSLGVSEEFLPSEGTYDDDGEIRSLIAGTVSVDDKEKKISIIPKTSSPSLIKKGIVVVGQISDVRGQRALMKIDSIKDNSRGLVTSFSGGIHISQAEKGYVDKLTDEFRIGDLIEARVTKVIGIDNVDLTTAEPELGVLKAMCTNCRHFMKQTGKKEVTCPNCGRKEKRNISSKYEG</sequence>
<dbReference type="SMART" id="SM00316">
    <property type="entry name" value="S1"/>
    <property type="match status" value="1"/>
</dbReference>
<dbReference type="GO" id="GO:0005737">
    <property type="term" value="C:cytoplasm"/>
    <property type="evidence" value="ECO:0007669"/>
    <property type="project" value="UniProtKB-SubCell"/>
</dbReference>
<organism evidence="4 5">
    <name type="scientific">Methanobacterium congolense</name>
    <dbReference type="NCBI Taxonomy" id="118062"/>
    <lineage>
        <taxon>Archaea</taxon>
        <taxon>Methanobacteriati</taxon>
        <taxon>Methanobacteriota</taxon>
        <taxon>Methanomada group</taxon>
        <taxon>Methanobacteria</taxon>
        <taxon>Methanobacteriales</taxon>
        <taxon>Methanobacteriaceae</taxon>
        <taxon>Methanobacterium</taxon>
    </lineage>
</organism>
<dbReference type="InterPro" id="IPR025721">
    <property type="entry name" value="Exosome_cplx_N_dom"/>
</dbReference>
<dbReference type="SUPFAM" id="SSF110324">
    <property type="entry name" value="Ribosomal L27 protein-like"/>
    <property type="match status" value="1"/>
</dbReference>
<dbReference type="HAMAP" id="MF_00975">
    <property type="entry name" value="Exosome_Csl4"/>
    <property type="match status" value="1"/>
</dbReference>
<keyword evidence="5" id="KW-1185">Reference proteome</keyword>
<dbReference type="EMBL" id="LT607756">
    <property type="protein sequence ID" value="SCG86746.1"/>
    <property type="molecule type" value="Genomic_DNA"/>
</dbReference>
<dbReference type="InterPro" id="IPR030850">
    <property type="entry name" value="Exosome_Csl4_arc"/>
</dbReference>
<keyword evidence="1 2" id="KW-0271">Exosome</keyword>
<dbReference type="PROSITE" id="PS50126">
    <property type="entry name" value="S1"/>
    <property type="match status" value="1"/>
</dbReference>
<keyword evidence="2" id="KW-0963">Cytoplasm</keyword>